<protein>
    <submittedName>
        <fullName evidence="2">Uncharacterized protein</fullName>
    </submittedName>
</protein>
<sequence>MTATRWQATPTPAAGRTGRGLKPTPRPPGDGMYFM</sequence>
<reference evidence="2" key="1">
    <citation type="journal article" date="2021" name="Proc. Natl. Acad. Sci. U.S.A.">
        <title>A Catalog of Tens of Thousands of Viruses from Human Metagenomes Reveals Hidden Associations with Chronic Diseases.</title>
        <authorList>
            <person name="Tisza M.J."/>
            <person name="Buck C.B."/>
        </authorList>
    </citation>
    <scope>NUCLEOTIDE SEQUENCE</scope>
    <source>
        <strain evidence="2">Ct2A51</strain>
    </source>
</reference>
<accession>A0A8S5SZR4</accession>
<name>A0A8S5SZR4_9CAUD</name>
<organism evidence="2">
    <name type="scientific">Caudovirales sp. ct2A51</name>
    <dbReference type="NCBI Taxonomy" id="2827630"/>
    <lineage>
        <taxon>Viruses</taxon>
        <taxon>Duplodnaviria</taxon>
        <taxon>Heunggongvirae</taxon>
        <taxon>Uroviricota</taxon>
        <taxon>Caudoviricetes</taxon>
    </lineage>
</organism>
<proteinExistence type="predicted"/>
<dbReference type="EMBL" id="BK032714">
    <property type="protein sequence ID" value="DAF56376.1"/>
    <property type="molecule type" value="Genomic_DNA"/>
</dbReference>
<evidence type="ECO:0000313" key="2">
    <source>
        <dbReference type="EMBL" id="DAF56376.1"/>
    </source>
</evidence>
<feature type="region of interest" description="Disordered" evidence="1">
    <location>
        <begin position="1"/>
        <end position="35"/>
    </location>
</feature>
<evidence type="ECO:0000256" key="1">
    <source>
        <dbReference type="SAM" id="MobiDB-lite"/>
    </source>
</evidence>
<feature type="compositionally biased region" description="Polar residues" evidence="1">
    <location>
        <begin position="1"/>
        <end position="10"/>
    </location>
</feature>